<dbReference type="Proteomes" id="UP000236333">
    <property type="component" value="Unassembled WGS sequence"/>
</dbReference>
<accession>A0A2J7ZND6</accession>
<dbReference type="OrthoDB" id="534322at2759"/>
<dbReference type="EMBL" id="PGGS01000797">
    <property type="protein sequence ID" value="PNH01768.1"/>
    <property type="molecule type" value="Genomic_DNA"/>
</dbReference>
<organism evidence="2 3">
    <name type="scientific">Tetrabaena socialis</name>
    <dbReference type="NCBI Taxonomy" id="47790"/>
    <lineage>
        <taxon>Eukaryota</taxon>
        <taxon>Viridiplantae</taxon>
        <taxon>Chlorophyta</taxon>
        <taxon>core chlorophytes</taxon>
        <taxon>Chlorophyceae</taxon>
        <taxon>CS clade</taxon>
        <taxon>Chlamydomonadales</taxon>
        <taxon>Tetrabaenaceae</taxon>
        <taxon>Tetrabaena</taxon>
    </lineage>
</organism>
<gene>
    <name evidence="2" type="ORF">TSOC_012305</name>
</gene>
<evidence type="ECO:0000313" key="3">
    <source>
        <dbReference type="Proteomes" id="UP000236333"/>
    </source>
</evidence>
<keyword evidence="3" id="KW-1185">Reference proteome</keyword>
<feature type="coiled-coil region" evidence="1">
    <location>
        <begin position="142"/>
        <end position="176"/>
    </location>
</feature>
<evidence type="ECO:0000256" key="1">
    <source>
        <dbReference type="SAM" id="Coils"/>
    </source>
</evidence>
<reference evidence="2 3" key="1">
    <citation type="journal article" date="2017" name="Mol. Biol. Evol.">
        <title>The 4-celled Tetrabaena socialis nuclear genome reveals the essential components for genetic control of cell number at the origin of multicellularity in the volvocine lineage.</title>
        <authorList>
            <person name="Featherston J."/>
            <person name="Arakaki Y."/>
            <person name="Hanschen E.R."/>
            <person name="Ferris P.J."/>
            <person name="Michod R.E."/>
            <person name="Olson B.J.S.C."/>
            <person name="Nozaki H."/>
            <person name="Durand P.M."/>
        </authorList>
    </citation>
    <scope>NUCLEOTIDE SEQUENCE [LARGE SCALE GENOMIC DNA]</scope>
    <source>
        <strain evidence="2 3">NIES-571</strain>
    </source>
</reference>
<evidence type="ECO:0000313" key="2">
    <source>
        <dbReference type="EMBL" id="PNH01768.1"/>
    </source>
</evidence>
<proteinExistence type="predicted"/>
<comment type="caution">
    <text evidence="2">The sequence shown here is derived from an EMBL/GenBank/DDBJ whole genome shotgun (WGS) entry which is preliminary data.</text>
</comment>
<sequence length="198" mass="20765">MAMLYARLGSSWRVAPTGRGLAGLAPRLLSGRSAPPCSRTRARAETHQASEIARLTDDIVAAEGRLAAVFDRRPMPRASEVAAMRQEVSEMKAQLALVMGAAGPGAALDGPAPSDVELADRARQAFLEVERLLGQRSGGANSRDDEAAIAVLEAENERLRTEATALLMRQQQLEDLVAANIGAGAGSGGSSRTLPAPR</sequence>
<name>A0A2J7ZND6_9CHLO</name>
<keyword evidence="1" id="KW-0175">Coiled coil</keyword>
<dbReference type="AlphaFoldDB" id="A0A2J7ZND6"/>
<protein>
    <submittedName>
        <fullName evidence="2">Uncharacterized protein</fullName>
    </submittedName>
</protein>